<keyword evidence="2" id="KW-1185">Reference proteome</keyword>
<evidence type="ECO:0000313" key="1">
    <source>
        <dbReference type="EMBL" id="MBB4037846.1"/>
    </source>
</evidence>
<dbReference type="AlphaFoldDB" id="A0A840CQZ4"/>
<dbReference type="EMBL" id="JACIEP010000018">
    <property type="protein sequence ID" value="MBB4037846.1"/>
    <property type="molecule type" value="Genomic_DNA"/>
</dbReference>
<name>A0A840CQZ4_9BACT</name>
<reference evidence="1 2" key="1">
    <citation type="submission" date="2020-08" db="EMBL/GenBank/DDBJ databases">
        <title>Genomic Encyclopedia of Type Strains, Phase IV (KMG-IV): sequencing the most valuable type-strain genomes for metagenomic binning, comparative biology and taxonomic classification.</title>
        <authorList>
            <person name="Goeker M."/>
        </authorList>
    </citation>
    <scope>NUCLEOTIDE SEQUENCE [LARGE SCALE GENOMIC DNA]</scope>
    <source>
        <strain evidence="1 2">DSM 104969</strain>
    </source>
</reference>
<sequence length="196" mass="23518">MHIINTLEFAPYDYAKENHKSPIYDDTDEDWYIYWKRCMHDSGLSYLEPIQKRSWLVNIDTISNTDFRILAEVKKSDKDLGEELEKEFYGGIVIIPENEEIKLTTSCCGDLSNLEEWENIFTDTNQKWQMLWIGHPYPYYRHNEDYIEFSEQMEGDVDENTKVNLTVSKIWLEKEIKKLRLKQDKFIKQIEELLNS</sequence>
<gene>
    <name evidence="1" type="ORF">GGR21_003767</name>
</gene>
<evidence type="ECO:0000313" key="2">
    <source>
        <dbReference type="Proteomes" id="UP000555103"/>
    </source>
</evidence>
<dbReference type="Proteomes" id="UP000555103">
    <property type="component" value="Unassembled WGS sequence"/>
</dbReference>
<accession>A0A840CQZ4</accession>
<protein>
    <submittedName>
        <fullName evidence="1">Uncharacterized protein</fullName>
    </submittedName>
</protein>
<organism evidence="1 2">
    <name type="scientific">Dysgonomonas hofstadii</name>
    <dbReference type="NCBI Taxonomy" id="637886"/>
    <lineage>
        <taxon>Bacteria</taxon>
        <taxon>Pseudomonadati</taxon>
        <taxon>Bacteroidota</taxon>
        <taxon>Bacteroidia</taxon>
        <taxon>Bacteroidales</taxon>
        <taxon>Dysgonomonadaceae</taxon>
        <taxon>Dysgonomonas</taxon>
    </lineage>
</organism>
<comment type="caution">
    <text evidence="1">The sequence shown here is derived from an EMBL/GenBank/DDBJ whole genome shotgun (WGS) entry which is preliminary data.</text>
</comment>
<dbReference type="RefSeq" id="WP_183308692.1">
    <property type="nucleotide sequence ID" value="NZ_JACIEP010000018.1"/>
</dbReference>
<proteinExistence type="predicted"/>